<evidence type="ECO:0000313" key="1">
    <source>
        <dbReference type="EMBL" id="MBC3911565.1"/>
    </source>
</evidence>
<comment type="caution">
    <text evidence="1">The sequence shown here is derived from an EMBL/GenBank/DDBJ whole genome shotgun (WGS) entry which is preliminary data.</text>
</comment>
<organism evidence="1 2">
    <name type="scientific">Undibacterium umbellatum</name>
    <dbReference type="NCBI Taxonomy" id="2762300"/>
    <lineage>
        <taxon>Bacteria</taxon>
        <taxon>Pseudomonadati</taxon>
        <taxon>Pseudomonadota</taxon>
        <taxon>Betaproteobacteria</taxon>
        <taxon>Burkholderiales</taxon>
        <taxon>Oxalobacteraceae</taxon>
        <taxon>Undibacterium</taxon>
    </lineage>
</organism>
<evidence type="ECO:0000313" key="2">
    <source>
        <dbReference type="Proteomes" id="UP000646911"/>
    </source>
</evidence>
<name>A0ABR6ZIP3_9BURK</name>
<protein>
    <submittedName>
        <fullName evidence="1">Uncharacterized protein</fullName>
    </submittedName>
</protein>
<dbReference type="Proteomes" id="UP000646911">
    <property type="component" value="Unassembled WGS sequence"/>
</dbReference>
<gene>
    <name evidence="1" type="ORF">H8L47_28780</name>
</gene>
<reference evidence="1 2" key="1">
    <citation type="submission" date="2020-08" db="EMBL/GenBank/DDBJ databases">
        <title>Novel species isolated from subtropical streams in China.</title>
        <authorList>
            <person name="Lu H."/>
        </authorList>
    </citation>
    <scope>NUCLEOTIDE SEQUENCE [LARGE SCALE GENOMIC DNA]</scope>
    <source>
        <strain evidence="1 2">NL8W</strain>
    </source>
</reference>
<accession>A0ABR6ZIP3</accession>
<dbReference type="RefSeq" id="WP_186957269.1">
    <property type="nucleotide sequence ID" value="NZ_JACOFX010000041.1"/>
</dbReference>
<sequence length="150" mass="17499">MKFSELLDKHMKDDDVIDVLESYDISVIYDFDRTHEGMDDVYWAASTDAGFQFRFDKNQMLDTIFLYMVAREGFTPISRNNIDVPVFDTFDDAERECRSKGIPFKQSQGTPGSDMYKWWIKLDYGTHTAHYQFKEGTLRMVTLGARTSSQ</sequence>
<keyword evidence="2" id="KW-1185">Reference proteome</keyword>
<proteinExistence type="predicted"/>
<dbReference type="EMBL" id="JACOFX010000041">
    <property type="protein sequence ID" value="MBC3911565.1"/>
    <property type="molecule type" value="Genomic_DNA"/>
</dbReference>